<proteinExistence type="inferred from homology"/>
<comment type="catalytic activity">
    <reaction evidence="5">
        <text>an L-alpha-D-Hep-(1-&gt;5)-[alpha-Kdo-(2-&gt;4)]-alpha-Kdo-(2-&gt;6)-lipid A + ADP-L-glycero-beta-D-manno-heptose = an L-alpha-D-Hep-(1-&gt;3)-L-alpha-D-Hep-(1-&gt;5)-[alpha-Kdo-(2-&gt;4)]-alpha-Kdo-(2-&gt;6)-lipid A + ADP + H(+)</text>
        <dbReference type="Rhea" id="RHEA:74071"/>
        <dbReference type="ChEBI" id="CHEBI:15378"/>
        <dbReference type="ChEBI" id="CHEBI:61506"/>
        <dbReference type="ChEBI" id="CHEBI:193068"/>
        <dbReference type="ChEBI" id="CHEBI:193069"/>
        <dbReference type="ChEBI" id="CHEBI:456216"/>
        <dbReference type="EC" id="2.4.99.24"/>
    </reaction>
</comment>
<evidence type="ECO:0000313" key="6">
    <source>
        <dbReference type="EMBL" id="QPJ61987.1"/>
    </source>
</evidence>
<evidence type="ECO:0000256" key="5">
    <source>
        <dbReference type="ARBA" id="ARBA00047503"/>
    </source>
</evidence>
<evidence type="ECO:0000256" key="2">
    <source>
        <dbReference type="ARBA" id="ARBA00022679"/>
    </source>
</evidence>
<gene>
    <name evidence="6" type="primary">waaF</name>
    <name evidence="6" type="ORF">G3M70_08910</name>
</gene>
<dbReference type="AlphaFoldDB" id="A0A7T0BWW4"/>
<evidence type="ECO:0000256" key="3">
    <source>
        <dbReference type="ARBA" id="ARBA00043995"/>
    </source>
</evidence>
<dbReference type="GO" id="GO:0005829">
    <property type="term" value="C:cytosol"/>
    <property type="evidence" value="ECO:0007669"/>
    <property type="project" value="TreeGrafter"/>
</dbReference>
<dbReference type="PANTHER" id="PTHR30160:SF7">
    <property type="entry name" value="ADP-HEPTOSE--LPS HEPTOSYLTRANSFERASE 2"/>
    <property type="match status" value="1"/>
</dbReference>
<evidence type="ECO:0000313" key="7">
    <source>
        <dbReference type="Proteomes" id="UP000594688"/>
    </source>
</evidence>
<organism evidence="6 7">
    <name type="scientific">Candidatus Nitronauta litoralis</name>
    <dbReference type="NCBI Taxonomy" id="2705533"/>
    <lineage>
        <taxon>Bacteria</taxon>
        <taxon>Pseudomonadati</taxon>
        <taxon>Nitrospinota/Tectimicrobiota group</taxon>
        <taxon>Nitrospinota</taxon>
        <taxon>Nitrospinia</taxon>
        <taxon>Nitrospinales</taxon>
        <taxon>Nitrospinaceae</taxon>
        <taxon>Candidatus Nitronauta</taxon>
    </lineage>
</organism>
<dbReference type="GO" id="GO:0009244">
    <property type="term" value="P:lipopolysaccharide core region biosynthetic process"/>
    <property type="evidence" value="ECO:0007669"/>
    <property type="project" value="TreeGrafter"/>
</dbReference>
<protein>
    <recommendedName>
        <fullName evidence="4">lipopolysaccharide heptosyltransferase II</fullName>
        <ecNumber evidence="4">2.4.99.24</ecNumber>
    </recommendedName>
</protein>
<dbReference type="CDD" id="cd03789">
    <property type="entry name" value="GT9_LPS_heptosyltransferase"/>
    <property type="match status" value="1"/>
</dbReference>
<dbReference type="Gene3D" id="3.40.50.2000">
    <property type="entry name" value="Glycogen Phosphorylase B"/>
    <property type="match status" value="2"/>
</dbReference>
<dbReference type="EMBL" id="CP048685">
    <property type="protein sequence ID" value="QPJ61987.1"/>
    <property type="molecule type" value="Genomic_DNA"/>
</dbReference>
<sequence length="357" mass="40400">MEEQAPPKKVQHLLVWMPNWIGDVVFSLPTVQALRKKYPNARITALARPPSNEILVNHPDIDCVIPFPIEKDMGTLGQIRFAFGLRKYHFDLAVLFPNSIRSAWLALFSGATRRLGYETDGRNFLLTDPLPVVKESRSIHGTDYYAGIVKFLGIDEVDKTFPRLISKEDAERNLELMQRLGMKQDKLLIAVSPGASKPEKRWHTERFGILCQKLIKEKKATIVLMGSRKERPLLEQVGRFCRKDKVFIMTGLNLQVVAGFLKNCHLLIANDSGLMNFAAMIDTPVVGIFGPGHPKTTDPLIVPERKELVTLNFECSPCRHKFFKDCEPSPHKKPFCLEDITVTQVADAVESLLNRTN</sequence>
<dbReference type="PANTHER" id="PTHR30160">
    <property type="entry name" value="TETRAACYLDISACCHARIDE 4'-KINASE-RELATED"/>
    <property type="match status" value="1"/>
</dbReference>
<dbReference type="InterPro" id="IPR002201">
    <property type="entry name" value="Glyco_trans_9"/>
</dbReference>
<dbReference type="Pfam" id="PF01075">
    <property type="entry name" value="Glyco_transf_9"/>
    <property type="match status" value="1"/>
</dbReference>
<dbReference type="Proteomes" id="UP000594688">
    <property type="component" value="Chromosome"/>
</dbReference>
<name>A0A7T0BWW4_9BACT</name>
<dbReference type="InterPro" id="IPR051199">
    <property type="entry name" value="LPS_LOS_Heptosyltrfase"/>
</dbReference>
<dbReference type="InterPro" id="IPR011910">
    <property type="entry name" value="RfaF"/>
</dbReference>
<dbReference type="NCBIfam" id="TIGR02195">
    <property type="entry name" value="heptsyl_trn_II"/>
    <property type="match status" value="1"/>
</dbReference>
<dbReference type="KEGG" id="nli:G3M70_08910"/>
<dbReference type="GO" id="GO:0008713">
    <property type="term" value="F:ADP-heptose-lipopolysaccharide heptosyltransferase activity"/>
    <property type="evidence" value="ECO:0007669"/>
    <property type="project" value="UniProtKB-EC"/>
</dbReference>
<keyword evidence="2 6" id="KW-0808">Transferase</keyword>
<keyword evidence="1" id="KW-0328">Glycosyltransferase</keyword>
<dbReference type="EC" id="2.4.99.24" evidence="4"/>
<comment type="similarity">
    <text evidence="3">Belongs to the glycosyltransferase 9 family.</text>
</comment>
<evidence type="ECO:0000256" key="1">
    <source>
        <dbReference type="ARBA" id="ARBA00022676"/>
    </source>
</evidence>
<dbReference type="SUPFAM" id="SSF53756">
    <property type="entry name" value="UDP-Glycosyltransferase/glycogen phosphorylase"/>
    <property type="match status" value="1"/>
</dbReference>
<accession>A0A7T0BWW4</accession>
<evidence type="ECO:0000256" key="4">
    <source>
        <dbReference type="ARBA" id="ARBA00044042"/>
    </source>
</evidence>
<reference evidence="6 7" key="1">
    <citation type="submission" date="2020-02" db="EMBL/GenBank/DDBJ databases">
        <title>Genomic and physiological characterization of two novel Nitrospinaceae genera.</title>
        <authorList>
            <person name="Mueller A.J."/>
            <person name="Jung M.-Y."/>
            <person name="Strachan C.R."/>
            <person name="Herbold C.W."/>
            <person name="Kirkegaard R.H."/>
            <person name="Daims H."/>
        </authorList>
    </citation>
    <scope>NUCLEOTIDE SEQUENCE [LARGE SCALE GENOMIC DNA]</scope>
    <source>
        <strain evidence="6">EB</strain>
    </source>
</reference>